<evidence type="ECO:0000313" key="11">
    <source>
        <dbReference type="EMBL" id="OWA50504.1"/>
    </source>
</evidence>
<dbReference type="Proteomes" id="UP000192578">
    <property type="component" value="Unassembled WGS sequence"/>
</dbReference>
<evidence type="ECO:0000256" key="9">
    <source>
        <dbReference type="SAM" id="Phobius"/>
    </source>
</evidence>
<evidence type="ECO:0000256" key="1">
    <source>
        <dbReference type="ARBA" id="ARBA00004651"/>
    </source>
</evidence>
<evidence type="ECO:0000256" key="2">
    <source>
        <dbReference type="ARBA" id="ARBA00022475"/>
    </source>
</evidence>
<evidence type="ECO:0000259" key="10">
    <source>
        <dbReference type="PROSITE" id="PS50262"/>
    </source>
</evidence>
<reference evidence="12" key="1">
    <citation type="submission" date="2017-01" db="EMBL/GenBank/DDBJ databases">
        <title>Comparative genomics of anhydrobiosis in the tardigrade Hypsibius dujardini.</title>
        <authorList>
            <person name="Yoshida Y."/>
            <person name="Koutsovoulos G."/>
            <person name="Laetsch D."/>
            <person name="Stevens L."/>
            <person name="Kumar S."/>
            <person name="Horikawa D."/>
            <person name="Ishino K."/>
            <person name="Komine S."/>
            <person name="Tomita M."/>
            <person name="Blaxter M."/>
            <person name="Arakawa K."/>
        </authorList>
    </citation>
    <scope>NUCLEOTIDE SEQUENCE [LARGE SCALE GENOMIC DNA]</scope>
    <source>
        <strain evidence="12">Z151</strain>
    </source>
</reference>
<comment type="caution">
    <text evidence="11">The sequence shown here is derived from an EMBL/GenBank/DDBJ whole genome shotgun (WGS) entry which is preliminary data.</text>
</comment>
<dbReference type="AlphaFoldDB" id="A0A9X6NBS1"/>
<feature type="domain" description="G-protein coupled receptors family 1 profile" evidence="10">
    <location>
        <begin position="39"/>
        <end position="358"/>
    </location>
</feature>
<dbReference type="InterPro" id="IPR017452">
    <property type="entry name" value="GPCR_Rhodpsn_7TM"/>
</dbReference>
<evidence type="ECO:0000256" key="5">
    <source>
        <dbReference type="ARBA" id="ARBA00023040"/>
    </source>
</evidence>
<evidence type="ECO:0000313" key="12">
    <source>
        <dbReference type="Proteomes" id="UP000192578"/>
    </source>
</evidence>
<protein>
    <recommendedName>
        <fullName evidence="10">G-protein coupled receptors family 1 profile domain-containing protein</fullName>
    </recommendedName>
</protein>
<name>A0A9X6NBS1_HYPEX</name>
<keyword evidence="6 9" id="KW-0472">Membrane</keyword>
<keyword evidence="3 9" id="KW-0812">Transmembrane</keyword>
<dbReference type="CDD" id="cd00637">
    <property type="entry name" value="7tm_classA_rhodopsin-like"/>
    <property type="match status" value="1"/>
</dbReference>
<gene>
    <name evidence="11" type="ORF">BV898_15017</name>
</gene>
<accession>A0A9X6NBS1</accession>
<keyword evidence="2" id="KW-1003">Cell membrane</keyword>
<comment type="subcellular location">
    <subcellularLocation>
        <location evidence="1">Cell membrane</location>
        <topology evidence="1">Multi-pass membrane protein</topology>
    </subcellularLocation>
</comment>
<feature type="transmembrane region" description="Helical" evidence="9">
    <location>
        <begin position="187"/>
        <end position="212"/>
    </location>
</feature>
<dbReference type="PROSITE" id="PS50262">
    <property type="entry name" value="G_PROTEIN_RECEP_F1_2"/>
    <property type="match status" value="1"/>
</dbReference>
<sequence length="376" mass="42421">MNSSISNTTRIAVQNPLSCFSVTAYKIITGITTPLSLIGDCIFLAIFVTFLRRPSLITHFTVHIMTLCVINLLNGLAYWPLAIARPIATSEWLNSPFPCAVFQYMIWVLPIMTMMQDLVVCGDRWVAFLAPIWYHSHKSIKLSLCATLIVAVWLHAWYLPLNVLNYITPMALRQGCDGTAYPTFRNVVFTAVCYIPESLTFVSYPFLIIMLWKRRDRRSRLRHGRVECITAAATVSRPVMTTATLTTALTGKSGPTTVRLDLGSTISTDGSIMSVRGAGLRREATRRKSLAQTERSNNRLAMGLLFLKLIAVLFIMVPTVMFSVAAINRRLPPSCTWDAFHLAEHFLAVTQLVEPFVYLLTMRDLRVEFLLLFRFN</sequence>
<evidence type="ECO:0000256" key="4">
    <source>
        <dbReference type="ARBA" id="ARBA00022989"/>
    </source>
</evidence>
<keyword evidence="8" id="KW-0807">Transducer</keyword>
<proteinExistence type="predicted"/>
<feature type="transmembrane region" description="Helical" evidence="9">
    <location>
        <begin position="60"/>
        <end position="81"/>
    </location>
</feature>
<feature type="transmembrane region" description="Helical" evidence="9">
    <location>
        <begin position="101"/>
        <end position="121"/>
    </location>
</feature>
<organism evidence="11 12">
    <name type="scientific">Hypsibius exemplaris</name>
    <name type="common">Freshwater tardigrade</name>
    <dbReference type="NCBI Taxonomy" id="2072580"/>
    <lineage>
        <taxon>Eukaryota</taxon>
        <taxon>Metazoa</taxon>
        <taxon>Ecdysozoa</taxon>
        <taxon>Tardigrada</taxon>
        <taxon>Eutardigrada</taxon>
        <taxon>Parachela</taxon>
        <taxon>Hypsibioidea</taxon>
        <taxon>Hypsibiidae</taxon>
        <taxon>Hypsibius</taxon>
    </lineage>
</organism>
<keyword evidence="12" id="KW-1185">Reference proteome</keyword>
<dbReference type="OrthoDB" id="9975554at2759"/>
<dbReference type="SUPFAM" id="SSF81321">
    <property type="entry name" value="Family A G protein-coupled receptor-like"/>
    <property type="match status" value="1"/>
</dbReference>
<keyword evidence="5" id="KW-0297">G-protein coupled receptor</keyword>
<dbReference type="InterPro" id="IPR000276">
    <property type="entry name" value="GPCR_Rhodpsn"/>
</dbReference>
<keyword evidence="7" id="KW-0675">Receptor</keyword>
<feature type="transmembrane region" description="Helical" evidence="9">
    <location>
        <begin position="27"/>
        <end position="48"/>
    </location>
</feature>
<evidence type="ECO:0000256" key="8">
    <source>
        <dbReference type="ARBA" id="ARBA00023224"/>
    </source>
</evidence>
<dbReference type="PANTHER" id="PTHR24228:SF59">
    <property type="entry name" value="NEUROPEPTIDE RECEPTOR 15"/>
    <property type="match status" value="1"/>
</dbReference>
<dbReference type="GO" id="GO:0005886">
    <property type="term" value="C:plasma membrane"/>
    <property type="evidence" value="ECO:0007669"/>
    <property type="project" value="UniProtKB-SubCell"/>
</dbReference>
<feature type="transmembrane region" description="Helical" evidence="9">
    <location>
        <begin position="142"/>
        <end position="160"/>
    </location>
</feature>
<evidence type="ECO:0000256" key="7">
    <source>
        <dbReference type="ARBA" id="ARBA00023170"/>
    </source>
</evidence>
<dbReference type="Pfam" id="PF00001">
    <property type="entry name" value="7tm_1"/>
    <property type="match status" value="1"/>
</dbReference>
<evidence type="ECO:0000256" key="6">
    <source>
        <dbReference type="ARBA" id="ARBA00023136"/>
    </source>
</evidence>
<dbReference type="EMBL" id="MTYJ01000194">
    <property type="protein sequence ID" value="OWA50504.1"/>
    <property type="molecule type" value="Genomic_DNA"/>
</dbReference>
<keyword evidence="4 9" id="KW-1133">Transmembrane helix</keyword>
<dbReference type="GO" id="GO:0004930">
    <property type="term" value="F:G protein-coupled receptor activity"/>
    <property type="evidence" value="ECO:0007669"/>
    <property type="project" value="UniProtKB-KW"/>
</dbReference>
<feature type="transmembrane region" description="Helical" evidence="9">
    <location>
        <begin position="305"/>
        <end position="327"/>
    </location>
</feature>
<dbReference type="Gene3D" id="1.20.1070.10">
    <property type="entry name" value="Rhodopsin 7-helix transmembrane proteins"/>
    <property type="match status" value="1"/>
</dbReference>
<evidence type="ECO:0000256" key="3">
    <source>
        <dbReference type="ARBA" id="ARBA00022692"/>
    </source>
</evidence>
<dbReference type="PANTHER" id="PTHR24228">
    <property type="entry name" value="B2 BRADYKININ RECEPTOR/ANGIOTENSIN II RECEPTOR"/>
    <property type="match status" value="1"/>
</dbReference>